<sequence length="306" mass="34950">MADDKNDDTPERNSESKLDPAEERSRYFKKLEKWLQEAYAWQSVAAMFPYYVMSGHVANSTPAPAPFQSNEVPTVPTRQGVVIGNAEAQNEAIRQRRPQEQPTGPFQPPGAEGYEYRIPPIWKRFVAEFIDSTMLFLLKFSITFIAIDVFDFIDIDDLDLLQTNLRIDYKMALEMTYGILVLEVIHRVIVCIFEAFWLQHGVYGFIGGATPGKYVMGLRVVQCRSITPVERPNEPDIVLVSPGTDLGLPLALGRSVMKNFVLAFLFPICFSLFFFRFNRTGYDLICNSVVVEDPYRNSNNNRIHQQ</sequence>
<evidence type="ECO:0000256" key="5">
    <source>
        <dbReference type="SAM" id="MobiDB-lite"/>
    </source>
</evidence>
<evidence type="ECO:0000256" key="4">
    <source>
        <dbReference type="ARBA" id="ARBA00023136"/>
    </source>
</evidence>
<evidence type="ECO:0000256" key="6">
    <source>
        <dbReference type="SAM" id="Phobius"/>
    </source>
</evidence>
<dbReference type="EMBL" id="KK107238">
    <property type="protein sequence ID" value="EZA54817.1"/>
    <property type="molecule type" value="Genomic_DNA"/>
</dbReference>
<protein>
    <recommendedName>
        <fullName evidence="7">RDD domain-containing protein</fullName>
    </recommendedName>
</protein>
<keyword evidence="10" id="KW-1185">Reference proteome</keyword>
<name>A0A026WFI2_OOCBI</name>
<feature type="compositionally biased region" description="Basic and acidic residues" evidence="5">
    <location>
        <begin position="7"/>
        <end position="23"/>
    </location>
</feature>
<keyword evidence="2 6" id="KW-0812">Transmembrane</keyword>
<comment type="subcellular location">
    <subcellularLocation>
        <location evidence="1">Membrane</location>
        <topology evidence="1">Multi-pass membrane protein</topology>
    </subcellularLocation>
</comment>
<dbReference type="Proteomes" id="UP000279307">
    <property type="component" value="Chromosome 7"/>
</dbReference>
<evidence type="ECO:0000256" key="3">
    <source>
        <dbReference type="ARBA" id="ARBA00022989"/>
    </source>
</evidence>
<feature type="region of interest" description="Disordered" evidence="5">
    <location>
        <begin position="91"/>
        <end position="112"/>
    </location>
</feature>
<dbReference type="InterPro" id="IPR010432">
    <property type="entry name" value="RDD"/>
</dbReference>
<dbReference type="Pfam" id="PF06271">
    <property type="entry name" value="RDD"/>
    <property type="match status" value="1"/>
</dbReference>
<feature type="transmembrane region" description="Helical" evidence="6">
    <location>
        <begin position="256"/>
        <end position="275"/>
    </location>
</feature>
<reference evidence="9" key="3">
    <citation type="submission" date="2018-07" db="EMBL/GenBank/DDBJ databases">
        <authorList>
            <person name="Mckenzie S.K."/>
            <person name="Kronauer D.J.C."/>
        </authorList>
    </citation>
    <scope>NUCLEOTIDE SEQUENCE</scope>
    <source>
        <strain evidence="9">Clonal line C1</strain>
    </source>
</reference>
<evidence type="ECO:0000313" key="10">
    <source>
        <dbReference type="Proteomes" id="UP000053097"/>
    </source>
</evidence>
<dbReference type="InterPro" id="IPR039871">
    <property type="entry name" value="FAM8A1"/>
</dbReference>
<feature type="transmembrane region" description="Helical" evidence="6">
    <location>
        <begin position="175"/>
        <end position="198"/>
    </location>
</feature>
<accession>A0A026WFI2</accession>
<dbReference type="Proteomes" id="UP000053097">
    <property type="component" value="Unassembled WGS sequence"/>
</dbReference>
<evidence type="ECO:0000256" key="2">
    <source>
        <dbReference type="ARBA" id="ARBA00022692"/>
    </source>
</evidence>
<evidence type="ECO:0000313" key="8">
    <source>
        <dbReference type="EMBL" id="EZA54817.1"/>
    </source>
</evidence>
<keyword evidence="4 6" id="KW-0472">Membrane</keyword>
<dbReference type="PANTHER" id="PTHR13659">
    <property type="entry name" value="AUTOSOMAL HIGHLY CONSERVED PROTEIN"/>
    <property type="match status" value="1"/>
</dbReference>
<feature type="domain" description="RDD" evidence="7">
    <location>
        <begin position="119"/>
        <end position="222"/>
    </location>
</feature>
<keyword evidence="3 6" id="KW-1133">Transmembrane helix</keyword>
<dbReference type="GO" id="GO:0016020">
    <property type="term" value="C:membrane"/>
    <property type="evidence" value="ECO:0007669"/>
    <property type="project" value="UniProtKB-SubCell"/>
</dbReference>
<gene>
    <name evidence="9" type="ORF">DMN91_007580</name>
    <name evidence="8" type="ORF">X777_05102</name>
</gene>
<proteinExistence type="predicted"/>
<dbReference type="STRING" id="2015173.A0A026WFI2"/>
<feature type="region of interest" description="Disordered" evidence="5">
    <location>
        <begin position="1"/>
        <end position="23"/>
    </location>
</feature>
<dbReference type="EMBL" id="QOIP01000007">
    <property type="protein sequence ID" value="RLU20965.1"/>
    <property type="molecule type" value="Genomic_DNA"/>
</dbReference>
<evidence type="ECO:0000313" key="9">
    <source>
        <dbReference type="EMBL" id="RLU20965.1"/>
    </source>
</evidence>
<reference evidence="9 11" key="2">
    <citation type="journal article" date="2018" name="Genome Res.">
        <title>The genomic architecture and molecular evolution of ant odorant receptors.</title>
        <authorList>
            <person name="McKenzie S.K."/>
            <person name="Kronauer D.J.C."/>
        </authorList>
    </citation>
    <scope>NUCLEOTIDE SEQUENCE [LARGE SCALE GENOMIC DNA]</scope>
    <source>
        <strain evidence="9">Clonal line C1</strain>
    </source>
</reference>
<dbReference type="OrthoDB" id="10061042at2759"/>
<evidence type="ECO:0000313" key="11">
    <source>
        <dbReference type="Proteomes" id="UP000279307"/>
    </source>
</evidence>
<organism evidence="8 10">
    <name type="scientific">Ooceraea biroi</name>
    <name type="common">Clonal raider ant</name>
    <name type="synonym">Cerapachys biroi</name>
    <dbReference type="NCBI Taxonomy" id="2015173"/>
    <lineage>
        <taxon>Eukaryota</taxon>
        <taxon>Metazoa</taxon>
        <taxon>Ecdysozoa</taxon>
        <taxon>Arthropoda</taxon>
        <taxon>Hexapoda</taxon>
        <taxon>Insecta</taxon>
        <taxon>Pterygota</taxon>
        <taxon>Neoptera</taxon>
        <taxon>Endopterygota</taxon>
        <taxon>Hymenoptera</taxon>
        <taxon>Apocrita</taxon>
        <taxon>Aculeata</taxon>
        <taxon>Formicoidea</taxon>
        <taxon>Formicidae</taxon>
        <taxon>Dorylinae</taxon>
        <taxon>Ooceraea</taxon>
    </lineage>
</organism>
<evidence type="ECO:0000259" key="7">
    <source>
        <dbReference type="Pfam" id="PF06271"/>
    </source>
</evidence>
<dbReference type="OMA" id="FPICVVM"/>
<dbReference type="AlphaFoldDB" id="A0A026WFI2"/>
<reference evidence="8 10" key="1">
    <citation type="journal article" date="2014" name="Curr. Biol.">
        <title>The genome of the clonal raider ant Cerapachys biroi.</title>
        <authorList>
            <person name="Oxley P.R."/>
            <person name="Ji L."/>
            <person name="Fetter-Pruneda I."/>
            <person name="McKenzie S.K."/>
            <person name="Li C."/>
            <person name="Hu H."/>
            <person name="Zhang G."/>
            <person name="Kronauer D.J."/>
        </authorList>
    </citation>
    <scope>NUCLEOTIDE SEQUENCE [LARGE SCALE GENOMIC DNA]</scope>
</reference>
<dbReference type="PANTHER" id="PTHR13659:SF5">
    <property type="entry name" value="PROTEIN FAM8A1"/>
    <property type="match status" value="1"/>
</dbReference>
<evidence type="ECO:0000256" key="1">
    <source>
        <dbReference type="ARBA" id="ARBA00004141"/>
    </source>
</evidence>